<keyword evidence="1" id="KW-0732">Signal</keyword>
<accession>A0A4R4KQ99</accession>
<dbReference type="CDD" id="cd14789">
    <property type="entry name" value="Tiki"/>
    <property type="match status" value="1"/>
</dbReference>
<sequence length="298" mass="33839">MKSTSFFRLLLLVLLSQGGHFTSAWGQEALESSLLWKIESPQNAKPSFLFGTIHLICPADFSVSDSLKACIKQSEQLTLELDMDEPNLMMSMAQNMIMRDGVQLKELVSSQEYERMERFFKDSVGLNIAMFGQAKPFVLVSVLLNRVLACQPQSYELSLMNLAKQQQIEVLGLETVQEQMSVFDSIPYPKQAAMLLTLLDSLPKARQEFAEMVSVYKQQDVEKLHEMTFESEFELKDHQETLLYGRNRRWIPLIEKQIADKPTFIAVGAAHLGGKEGLLELLRAKGYLVTPIQNRSAR</sequence>
<name>A0A4R4KQ99_9BACT</name>
<evidence type="ECO:0000313" key="3">
    <source>
        <dbReference type="Proteomes" id="UP000295706"/>
    </source>
</evidence>
<dbReference type="OrthoDB" id="9798714at2"/>
<dbReference type="InterPro" id="IPR002816">
    <property type="entry name" value="TraB/PrgY/GumN_fam"/>
</dbReference>
<proteinExistence type="predicted"/>
<dbReference type="Proteomes" id="UP000295706">
    <property type="component" value="Unassembled WGS sequence"/>
</dbReference>
<evidence type="ECO:0000256" key="1">
    <source>
        <dbReference type="SAM" id="SignalP"/>
    </source>
</evidence>
<comment type="caution">
    <text evidence="2">The sequence shown here is derived from an EMBL/GenBank/DDBJ whole genome shotgun (WGS) entry which is preliminary data.</text>
</comment>
<gene>
    <name evidence="2" type="ORF">EZE20_02025</name>
</gene>
<feature type="signal peptide" evidence="1">
    <location>
        <begin position="1"/>
        <end position="26"/>
    </location>
</feature>
<reference evidence="2 3" key="1">
    <citation type="submission" date="2019-02" db="EMBL/GenBank/DDBJ databases">
        <title>Arundinibacter roseus gen. nov., sp. nov., a new member of the family Cytophagaceae.</title>
        <authorList>
            <person name="Szuroczki S."/>
            <person name="Khayer B."/>
            <person name="Sproer C."/>
            <person name="Toumi M."/>
            <person name="Szabo A."/>
            <person name="Felfoldi T."/>
            <person name="Schumann P."/>
            <person name="Toth E."/>
        </authorList>
    </citation>
    <scope>NUCLEOTIDE SEQUENCE [LARGE SCALE GENOMIC DNA]</scope>
    <source>
        <strain evidence="2 3">DMA-k-7a</strain>
    </source>
</reference>
<protein>
    <submittedName>
        <fullName evidence="2">TraB/GumN family protein</fullName>
    </submittedName>
</protein>
<feature type="chain" id="PRO_5020864346" evidence="1">
    <location>
        <begin position="27"/>
        <end position="298"/>
    </location>
</feature>
<evidence type="ECO:0000313" key="2">
    <source>
        <dbReference type="EMBL" id="TDB69136.1"/>
    </source>
</evidence>
<dbReference type="Pfam" id="PF01963">
    <property type="entry name" value="TraB_PrgY_gumN"/>
    <property type="match status" value="1"/>
</dbReference>
<dbReference type="RefSeq" id="WP_132113931.1">
    <property type="nucleotide sequence ID" value="NZ_SMJU01000001.1"/>
</dbReference>
<organism evidence="2 3">
    <name type="scientific">Arundinibacter roseus</name>
    <dbReference type="NCBI Taxonomy" id="2070510"/>
    <lineage>
        <taxon>Bacteria</taxon>
        <taxon>Pseudomonadati</taxon>
        <taxon>Bacteroidota</taxon>
        <taxon>Cytophagia</taxon>
        <taxon>Cytophagales</taxon>
        <taxon>Spirosomataceae</taxon>
        <taxon>Arundinibacter</taxon>
    </lineage>
</organism>
<dbReference type="EMBL" id="SMJU01000001">
    <property type="protein sequence ID" value="TDB69136.1"/>
    <property type="molecule type" value="Genomic_DNA"/>
</dbReference>
<keyword evidence="3" id="KW-1185">Reference proteome</keyword>
<dbReference type="AlphaFoldDB" id="A0A4R4KQ99"/>
<dbReference type="PANTHER" id="PTHR40590:SF1">
    <property type="entry name" value="CYTOPLASMIC PROTEIN"/>
    <property type="match status" value="1"/>
</dbReference>
<dbReference type="PANTHER" id="PTHR40590">
    <property type="entry name" value="CYTOPLASMIC PROTEIN-RELATED"/>
    <property type="match status" value="1"/>
</dbReference>
<dbReference type="InterPro" id="IPR047111">
    <property type="entry name" value="YbaP-like"/>
</dbReference>